<dbReference type="Gene3D" id="3.40.120.10">
    <property type="entry name" value="Alpha-D-Glucose-1,6-Bisphosphate, subunit A, domain 3"/>
    <property type="match status" value="3"/>
</dbReference>
<dbReference type="GO" id="GO:0005975">
    <property type="term" value="P:carbohydrate metabolic process"/>
    <property type="evidence" value="ECO:0007669"/>
    <property type="project" value="InterPro"/>
</dbReference>
<dbReference type="PANTHER" id="PTHR45745">
    <property type="entry name" value="PHOSPHOMANNOMUTASE 45A"/>
    <property type="match status" value="1"/>
</dbReference>
<evidence type="ECO:0000313" key="12">
    <source>
        <dbReference type="Proteomes" id="UP000007485"/>
    </source>
</evidence>
<dbReference type="InterPro" id="IPR036900">
    <property type="entry name" value="A-D-PHexomutase_C_sf"/>
</dbReference>
<dbReference type="STRING" id="985053.VMUT_2300"/>
<feature type="domain" description="Alpha-D-phosphohexomutase alpha/beta/alpha" evidence="10">
    <location>
        <begin position="264"/>
        <end position="374"/>
    </location>
</feature>
<dbReference type="GO" id="GO:0006166">
    <property type="term" value="P:purine ribonucleoside salvage"/>
    <property type="evidence" value="ECO:0007669"/>
    <property type="project" value="TreeGrafter"/>
</dbReference>
<keyword evidence="6" id="KW-0413">Isomerase</keyword>
<gene>
    <name evidence="11" type="ordered locus">VMUT_2300</name>
</gene>
<name>F0QY07_VULM7</name>
<dbReference type="InterPro" id="IPR005845">
    <property type="entry name" value="A-D-PHexomutase_a/b/a-II"/>
</dbReference>
<evidence type="ECO:0000313" key="11">
    <source>
        <dbReference type="EMBL" id="ADY02493.1"/>
    </source>
</evidence>
<feature type="domain" description="Alpha-D-phosphohexomutase alpha/beta/alpha" evidence="8">
    <location>
        <begin position="4"/>
        <end position="135"/>
    </location>
</feature>
<organism evidence="11 12">
    <name type="scientific">Vulcanisaeta moutnovskia (strain 768-28)</name>
    <dbReference type="NCBI Taxonomy" id="985053"/>
    <lineage>
        <taxon>Archaea</taxon>
        <taxon>Thermoproteota</taxon>
        <taxon>Thermoprotei</taxon>
        <taxon>Thermoproteales</taxon>
        <taxon>Thermoproteaceae</taxon>
        <taxon>Vulcanisaeta</taxon>
    </lineage>
</organism>
<evidence type="ECO:0000259" key="7">
    <source>
        <dbReference type="Pfam" id="PF00408"/>
    </source>
</evidence>
<dbReference type="KEGG" id="vmo:VMUT_2300"/>
<dbReference type="InterPro" id="IPR005846">
    <property type="entry name" value="A-D-PHexomutase_a/b/a-III"/>
</dbReference>
<comment type="cofactor">
    <cofactor evidence="1">
        <name>Mg(2+)</name>
        <dbReference type="ChEBI" id="CHEBI:18420"/>
    </cofactor>
</comment>
<accession>F0QY07</accession>
<sequence>MAFHFGTDGVRGVIDRDFNEGLVAILAESTFRYWSRRYGLRRLLIGYDVRKKSRDYANVVASVAAEYGVDTMITERPTPTPVVAWYGSRFGFDLIIQITASHNPPIYNGFKVITSKGSPASDEDTSEIERLYSQEWQDIVRSVSSIRVVKPQLVDPGPQYVDHVINDVLKMFKPRNRLRVVVDPLFGTAINYTARILRELGMEVVEVHNNYDPNFGGRNPNPESENIHDTIQEVVGKGYDVGIAHDCDADRIAAVDPTHGYLSPNNVITIVLEHLVRRGVIRRGVVRAISTTHIVDSIASKYGIRVYEVPVGFKHSVKHLISGDAEVAGEESSGLAYSWHVPDKDGIYTAALLTMIASEQGSLVNVFDEIIKEYGKSFYRRVDVPLNNGKDFVIRSREVIVERLHNIGSIRQVITIDGVKVVFSDNSWILIRGSGTEPKLRIYAEAFSEDRLNQMVDYAVSLIRSLGLKP</sequence>
<dbReference type="SUPFAM" id="SSF53738">
    <property type="entry name" value="Phosphoglucomutase, first 3 domains"/>
    <property type="match status" value="3"/>
</dbReference>
<feature type="domain" description="Alpha-D-phosphohexomutase C-terminal" evidence="7">
    <location>
        <begin position="405"/>
        <end position="457"/>
    </location>
</feature>
<dbReference type="InterPro" id="IPR005844">
    <property type="entry name" value="A-D-PHexomutase_a/b/a-I"/>
</dbReference>
<evidence type="ECO:0000256" key="4">
    <source>
        <dbReference type="ARBA" id="ARBA00022723"/>
    </source>
</evidence>
<evidence type="ECO:0000259" key="8">
    <source>
        <dbReference type="Pfam" id="PF02878"/>
    </source>
</evidence>
<evidence type="ECO:0000256" key="5">
    <source>
        <dbReference type="ARBA" id="ARBA00022842"/>
    </source>
</evidence>
<dbReference type="GO" id="GO:0046872">
    <property type="term" value="F:metal ion binding"/>
    <property type="evidence" value="ECO:0007669"/>
    <property type="project" value="UniProtKB-KW"/>
</dbReference>
<keyword evidence="12" id="KW-1185">Reference proteome</keyword>
<protein>
    <submittedName>
        <fullName evidence="11">Phosphoglucomutase</fullName>
    </submittedName>
</protein>
<dbReference type="SUPFAM" id="SSF55957">
    <property type="entry name" value="Phosphoglucomutase, C-terminal domain"/>
    <property type="match status" value="1"/>
</dbReference>
<dbReference type="Pfam" id="PF02879">
    <property type="entry name" value="PGM_PMM_II"/>
    <property type="match status" value="1"/>
</dbReference>
<evidence type="ECO:0000256" key="1">
    <source>
        <dbReference type="ARBA" id="ARBA00001946"/>
    </source>
</evidence>
<evidence type="ECO:0000256" key="2">
    <source>
        <dbReference type="ARBA" id="ARBA00010231"/>
    </source>
</evidence>
<dbReference type="AlphaFoldDB" id="F0QY07"/>
<feature type="domain" description="Alpha-D-phosphohexomutase alpha/beta/alpha" evidence="9">
    <location>
        <begin position="159"/>
        <end position="257"/>
    </location>
</feature>
<dbReference type="InterPro" id="IPR005843">
    <property type="entry name" value="A-D-PHexomutase_C"/>
</dbReference>
<dbReference type="Pfam" id="PF02880">
    <property type="entry name" value="PGM_PMM_III"/>
    <property type="match status" value="1"/>
</dbReference>
<dbReference type="Proteomes" id="UP000007485">
    <property type="component" value="Chromosome"/>
</dbReference>
<dbReference type="Gene3D" id="3.30.310.50">
    <property type="entry name" value="Alpha-D-phosphohexomutase, C-terminal domain"/>
    <property type="match status" value="1"/>
</dbReference>
<dbReference type="InterPro" id="IPR016055">
    <property type="entry name" value="A-D-PHexomutase_a/b/a-I/II/III"/>
</dbReference>
<evidence type="ECO:0000256" key="3">
    <source>
        <dbReference type="ARBA" id="ARBA00022553"/>
    </source>
</evidence>
<dbReference type="EMBL" id="CP002529">
    <property type="protein sequence ID" value="ADY02493.1"/>
    <property type="molecule type" value="Genomic_DNA"/>
</dbReference>
<keyword evidence="4" id="KW-0479">Metal-binding</keyword>
<dbReference type="PRINTS" id="PR00509">
    <property type="entry name" value="PGMPMM"/>
</dbReference>
<dbReference type="InterPro" id="IPR005841">
    <property type="entry name" value="Alpha-D-phosphohexomutase_SF"/>
</dbReference>
<evidence type="ECO:0000256" key="6">
    <source>
        <dbReference type="ARBA" id="ARBA00023235"/>
    </source>
</evidence>
<reference evidence="11 12" key="1">
    <citation type="journal article" date="2011" name="J. Bacteriol.">
        <title>Complete genome sequence of 'Vulcanisaeta moutnovskia' strain 768-28, a novel member of the hyperthermophilic crenarchaeal genus vulcanisaeta.</title>
        <authorList>
            <person name="Gumerov V.M."/>
            <person name="Mardanov A.V."/>
            <person name="Beletsky A.V."/>
            <person name="Prokofeva M.I."/>
            <person name="Bonch-Osmolovskaya E.A."/>
            <person name="Ravin N.V."/>
            <person name="Skryabin K.G."/>
        </authorList>
    </citation>
    <scope>NUCLEOTIDE SEQUENCE [LARGE SCALE GENOMIC DNA]</scope>
    <source>
        <strain evidence="11 12">768-28</strain>
    </source>
</reference>
<dbReference type="PANTHER" id="PTHR45745:SF1">
    <property type="entry name" value="PHOSPHOGLUCOMUTASE 2B-RELATED"/>
    <property type="match status" value="1"/>
</dbReference>
<dbReference type="eggNOG" id="arCOG00767">
    <property type="taxonomic scope" value="Archaea"/>
</dbReference>
<dbReference type="HOGENOM" id="CLU_016950_7_1_2"/>
<keyword evidence="3" id="KW-0597">Phosphoprotein</keyword>
<proteinExistence type="inferred from homology"/>
<dbReference type="GO" id="GO:0008973">
    <property type="term" value="F:phosphopentomutase activity"/>
    <property type="evidence" value="ECO:0007669"/>
    <property type="project" value="TreeGrafter"/>
</dbReference>
<evidence type="ECO:0000259" key="9">
    <source>
        <dbReference type="Pfam" id="PF02879"/>
    </source>
</evidence>
<keyword evidence="5" id="KW-0460">Magnesium</keyword>
<evidence type="ECO:0000259" key="10">
    <source>
        <dbReference type="Pfam" id="PF02880"/>
    </source>
</evidence>
<dbReference type="Pfam" id="PF02878">
    <property type="entry name" value="PGM_PMM_I"/>
    <property type="match status" value="1"/>
</dbReference>
<comment type="similarity">
    <text evidence="2">Belongs to the phosphohexose mutase family.</text>
</comment>
<dbReference type="Pfam" id="PF00408">
    <property type="entry name" value="PGM_PMM_IV"/>
    <property type="match status" value="1"/>
</dbReference>